<dbReference type="Pfam" id="PF13635">
    <property type="entry name" value="DUF4143"/>
    <property type="match status" value="1"/>
</dbReference>
<keyword evidence="4" id="KW-1185">Reference proteome</keyword>
<keyword evidence="3" id="KW-0067">ATP-binding</keyword>
<dbReference type="PANTHER" id="PTHR33295:SF7">
    <property type="entry name" value="ATPASE"/>
    <property type="match status" value="1"/>
</dbReference>
<dbReference type="InterPro" id="IPR027417">
    <property type="entry name" value="P-loop_NTPase"/>
</dbReference>
<dbReference type="GO" id="GO:0005524">
    <property type="term" value="F:ATP binding"/>
    <property type="evidence" value="ECO:0007669"/>
    <property type="project" value="UniProtKB-KW"/>
</dbReference>
<gene>
    <name evidence="3" type="ORF">VIN30_10120</name>
</gene>
<dbReference type="EMBL" id="JAYMFF010000022">
    <property type="protein sequence ID" value="MEC4176801.1"/>
    <property type="molecule type" value="Genomic_DNA"/>
</dbReference>
<protein>
    <submittedName>
        <fullName evidence="3">ATP-binding protein</fullName>
    </submittedName>
</protein>
<comment type="caution">
    <text evidence="3">The sequence shown here is derived from an EMBL/GenBank/DDBJ whole genome shotgun (WGS) entry which is preliminary data.</text>
</comment>
<dbReference type="SUPFAM" id="SSF52540">
    <property type="entry name" value="P-loop containing nucleoside triphosphate hydrolases"/>
    <property type="match status" value="1"/>
</dbReference>
<organism evidence="3 4">
    <name type="scientific">Adlercreutzia wanghongyangiae</name>
    <dbReference type="NCBI Taxonomy" id="3111451"/>
    <lineage>
        <taxon>Bacteria</taxon>
        <taxon>Bacillati</taxon>
        <taxon>Actinomycetota</taxon>
        <taxon>Coriobacteriia</taxon>
        <taxon>Eggerthellales</taxon>
        <taxon>Eggerthellaceae</taxon>
        <taxon>Adlercreutzia</taxon>
    </lineage>
</organism>
<evidence type="ECO:0000313" key="3">
    <source>
        <dbReference type="EMBL" id="MEC4176801.1"/>
    </source>
</evidence>
<proteinExistence type="predicted"/>
<dbReference type="InterPro" id="IPR025420">
    <property type="entry name" value="DUF4143"/>
</dbReference>
<dbReference type="Pfam" id="PF13173">
    <property type="entry name" value="AAA_14"/>
    <property type="match status" value="1"/>
</dbReference>
<keyword evidence="3" id="KW-0547">Nucleotide-binding</keyword>
<dbReference type="PANTHER" id="PTHR33295">
    <property type="entry name" value="ATPASE"/>
    <property type="match status" value="1"/>
</dbReference>
<feature type="domain" description="DUF4143" evidence="2">
    <location>
        <begin position="220"/>
        <end position="384"/>
    </location>
</feature>
<feature type="domain" description="AAA" evidence="1">
    <location>
        <begin position="18"/>
        <end position="152"/>
    </location>
</feature>
<evidence type="ECO:0000313" key="4">
    <source>
        <dbReference type="Proteomes" id="UP001349994"/>
    </source>
</evidence>
<dbReference type="InterPro" id="IPR041682">
    <property type="entry name" value="AAA_14"/>
</dbReference>
<name>A0ABU6IK32_9ACTN</name>
<accession>A0ABU6IK32</accession>
<sequence length="446" mass="50582">MERFAMKDLAGWKSSPRRRPLLIQGARQVGKTWLIKNFGRMNYNATAYINFLDDEAMVRQFDGELSPSRLLDAVTFYTGVDAKDPATLVVFDEIQECPRAITSLKAFAERRPETHLIAAGSLLGVALHQGTSFPVGKVDHLFIYPMTFDEFLIATGNEIMRNTLHEGDFSLVNSFTERYIEQLRRYYFIGGMPDAVQTYLDSNDLREVRAVHNRLLFDYEHDFSKYAPAALAEKIRLVWNSIPGQLARENKKFIYAAVRTGARARGYEEAIQWLVDAGLIIRVNRISKPGLPLASYAEKEAFKTYFLDVGLLGAANRLGPSVLVEGSELFSEFKGSLTENYVCQELVATGKVIPYYWSAENSSGEIDFVYDYDSQIVPIEVKASTNLQAKSLRLFVEKNHLERGLRLSLDGFKEQDWVVNLPLYGTGLLPDWFYDLEGQSKQPNVQ</sequence>
<evidence type="ECO:0000259" key="1">
    <source>
        <dbReference type="Pfam" id="PF13173"/>
    </source>
</evidence>
<evidence type="ECO:0000259" key="2">
    <source>
        <dbReference type="Pfam" id="PF13635"/>
    </source>
</evidence>
<reference evidence="3 4" key="1">
    <citation type="submission" date="2024-01" db="EMBL/GenBank/DDBJ databases">
        <title>novel species in genus Adlercreutzia.</title>
        <authorList>
            <person name="Liu X."/>
        </authorList>
    </citation>
    <scope>NUCLEOTIDE SEQUENCE [LARGE SCALE GENOMIC DNA]</scope>
    <source>
        <strain evidence="3 4">R7</strain>
    </source>
</reference>
<dbReference type="Proteomes" id="UP001349994">
    <property type="component" value="Unassembled WGS sequence"/>
</dbReference>
<dbReference type="RefSeq" id="WP_338211317.1">
    <property type="nucleotide sequence ID" value="NZ_JAYMFF010000022.1"/>
</dbReference>